<dbReference type="InterPro" id="IPR003439">
    <property type="entry name" value="ABC_transporter-like_ATP-bd"/>
</dbReference>
<comment type="similarity">
    <text evidence="1">Belongs to the ABC transporter superfamily.</text>
</comment>
<sequence length="291" mass="30639">MIVETSALTKRYGAHAALDGVDLAVPAGSVYGLVGPNGAGKTTLLGILAGLRRPTSGSIRLEVERDRVATLPDTPQFDPWLTGREVVSLAARLAPSTPTGKVDEVLAEAGLAEASARRAGGYSRGMLQRLGLAATMVGEPSLLLLDEPASALDPAGRREVLDLIARLRGRATVIFSSHILADVQEVCDRIGILRDGRLLFQGSLDQLLVGRATPSVELRLRSGGDQAEALLRRQDWVTSVRPGGAGLIVGVRTMDEAETHMAGVLAQSGAKVISVGPREAELEDVFLELTS</sequence>
<dbReference type="Gene3D" id="3.40.50.300">
    <property type="entry name" value="P-loop containing nucleotide triphosphate hydrolases"/>
    <property type="match status" value="1"/>
</dbReference>
<dbReference type="GO" id="GO:0005524">
    <property type="term" value="F:ATP binding"/>
    <property type="evidence" value="ECO:0007669"/>
    <property type="project" value="UniProtKB-KW"/>
</dbReference>
<evidence type="ECO:0000259" key="5">
    <source>
        <dbReference type="PROSITE" id="PS50893"/>
    </source>
</evidence>
<dbReference type="CDD" id="cd03230">
    <property type="entry name" value="ABC_DR_subfamily_A"/>
    <property type="match status" value="1"/>
</dbReference>
<keyword evidence="2" id="KW-0813">Transport</keyword>
<dbReference type="Pfam" id="PF00005">
    <property type="entry name" value="ABC_tran"/>
    <property type="match status" value="1"/>
</dbReference>
<organism evidence="6 7">
    <name type="scientific">Paractinoplanes brasiliensis</name>
    <dbReference type="NCBI Taxonomy" id="52695"/>
    <lineage>
        <taxon>Bacteria</taxon>
        <taxon>Bacillati</taxon>
        <taxon>Actinomycetota</taxon>
        <taxon>Actinomycetes</taxon>
        <taxon>Micromonosporales</taxon>
        <taxon>Micromonosporaceae</taxon>
        <taxon>Paractinoplanes</taxon>
    </lineage>
</organism>
<dbReference type="PANTHER" id="PTHR43335">
    <property type="entry name" value="ABC TRANSPORTER, ATP-BINDING PROTEIN"/>
    <property type="match status" value="1"/>
</dbReference>
<evidence type="ECO:0000256" key="2">
    <source>
        <dbReference type="ARBA" id="ARBA00022448"/>
    </source>
</evidence>
<evidence type="ECO:0000256" key="3">
    <source>
        <dbReference type="ARBA" id="ARBA00022741"/>
    </source>
</evidence>
<keyword evidence="7" id="KW-1185">Reference proteome</keyword>
<gene>
    <name evidence="6" type="ORF">C8E87_5635</name>
</gene>
<reference evidence="6 7" key="1">
    <citation type="submission" date="2019-03" db="EMBL/GenBank/DDBJ databases">
        <title>Sequencing the genomes of 1000 actinobacteria strains.</title>
        <authorList>
            <person name="Klenk H.-P."/>
        </authorList>
    </citation>
    <scope>NUCLEOTIDE SEQUENCE [LARGE SCALE GENOMIC DNA]</scope>
    <source>
        <strain evidence="6 7">DSM 43805</strain>
    </source>
</reference>
<dbReference type="InterPro" id="IPR027417">
    <property type="entry name" value="P-loop_NTPase"/>
</dbReference>
<dbReference type="EMBL" id="SNWR01000001">
    <property type="protein sequence ID" value="TDO41879.1"/>
    <property type="molecule type" value="Genomic_DNA"/>
</dbReference>
<dbReference type="GO" id="GO:0016887">
    <property type="term" value="F:ATP hydrolysis activity"/>
    <property type="evidence" value="ECO:0007669"/>
    <property type="project" value="InterPro"/>
</dbReference>
<dbReference type="PROSITE" id="PS50893">
    <property type="entry name" value="ABC_TRANSPORTER_2"/>
    <property type="match status" value="1"/>
</dbReference>
<dbReference type="InterPro" id="IPR003593">
    <property type="entry name" value="AAA+_ATPase"/>
</dbReference>
<protein>
    <submittedName>
        <fullName evidence="6">ABC-2 type transport system ATP-binding protein</fullName>
    </submittedName>
</protein>
<keyword evidence="3" id="KW-0547">Nucleotide-binding</keyword>
<evidence type="ECO:0000256" key="4">
    <source>
        <dbReference type="ARBA" id="ARBA00022840"/>
    </source>
</evidence>
<feature type="domain" description="ABC transporter" evidence="5">
    <location>
        <begin position="3"/>
        <end position="220"/>
    </location>
</feature>
<dbReference type="AlphaFoldDB" id="A0A4R6JYQ0"/>
<dbReference type="SMART" id="SM00382">
    <property type="entry name" value="AAA"/>
    <property type="match status" value="1"/>
</dbReference>
<evidence type="ECO:0000313" key="6">
    <source>
        <dbReference type="EMBL" id="TDO41879.1"/>
    </source>
</evidence>
<dbReference type="SUPFAM" id="SSF52540">
    <property type="entry name" value="P-loop containing nucleoside triphosphate hydrolases"/>
    <property type="match status" value="1"/>
</dbReference>
<comment type="caution">
    <text evidence="6">The sequence shown here is derived from an EMBL/GenBank/DDBJ whole genome shotgun (WGS) entry which is preliminary data.</text>
</comment>
<keyword evidence="4 6" id="KW-0067">ATP-binding</keyword>
<evidence type="ECO:0000256" key="1">
    <source>
        <dbReference type="ARBA" id="ARBA00005417"/>
    </source>
</evidence>
<proteinExistence type="inferred from homology"/>
<dbReference type="Proteomes" id="UP000294901">
    <property type="component" value="Unassembled WGS sequence"/>
</dbReference>
<accession>A0A4R6JYQ0</accession>
<dbReference type="PANTHER" id="PTHR43335:SF4">
    <property type="entry name" value="ABC TRANSPORTER, ATP-BINDING PROTEIN"/>
    <property type="match status" value="1"/>
</dbReference>
<dbReference type="RefSeq" id="WP_166661263.1">
    <property type="nucleotide sequence ID" value="NZ_BOMD01000064.1"/>
</dbReference>
<name>A0A4R6JYQ0_9ACTN</name>
<evidence type="ECO:0000313" key="7">
    <source>
        <dbReference type="Proteomes" id="UP000294901"/>
    </source>
</evidence>